<proteinExistence type="predicted"/>
<gene>
    <name evidence="1" type="ORF">SDC9_199677</name>
</gene>
<comment type="caution">
    <text evidence="1">The sequence shown here is derived from an EMBL/GenBank/DDBJ whole genome shotgun (WGS) entry which is preliminary data.</text>
</comment>
<sequence length="84" mass="8612">MAGGVNDVDFGVLISDGGIFRNDGDSALALQIARIHHAVGHGLVGTEHAALLEQLVHESGLAVVHVGDDGDVPYIGSGFHIICS</sequence>
<name>A0A645IL33_9ZZZZ</name>
<evidence type="ECO:0000313" key="1">
    <source>
        <dbReference type="EMBL" id="MPN52025.1"/>
    </source>
</evidence>
<dbReference type="EMBL" id="VSSQ01117719">
    <property type="protein sequence ID" value="MPN52025.1"/>
    <property type="molecule type" value="Genomic_DNA"/>
</dbReference>
<dbReference type="AntiFam" id="ANF00072">
    <property type="entry name" value="Shadow ORF (opposite TypA)"/>
</dbReference>
<reference evidence="1" key="1">
    <citation type="submission" date="2019-08" db="EMBL/GenBank/DDBJ databases">
        <authorList>
            <person name="Kucharzyk K."/>
            <person name="Murdoch R.W."/>
            <person name="Higgins S."/>
            <person name="Loffler F."/>
        </authorList>
    </citation>
    <scope>NUCLEOTIDE SEQUENCE</scope>
</reference>
<accession>A0A645IL33</accession>
<dbReference type="AlphaFoldDB" id="A0A645IL33"/>
<protein>
    <submittedName>
        <fullName evidence="1">Uncharacterized protein</fullName>
    </submittedName>
</protein>
<organism evidence="1">
    <name type="scientific">bioreactor metagenome</name>
    <dbReference type="NCBI Taxonomy" id="1076179"/>
    <lineage>
        <taxon>unclassified sequences</taxon>
        <taxon>metagenomes</taxon>
        <taxon>ecological metagenomes</taxon>
    </lineage>
</organism>